<dbReference type="Pfam" id="PF13432">
    <property type="entry name" value="TPR_16"/>
    <property type="match status" value="2"/>
</dbReference>
<dbReference type="RefSeq" id="WP_345918448.1">
    <property type="nucleotide sequence ID" value="NZ_JBDIVE010000002.1"/>
</dbReference>
<dbReference type="Gene3D" id="3.40.50.150">
    <property type="entry name" value="Vaccinia Virus protein VP39"/>
    <property type="match status" value="1"/>
</dbReference>
<dbReference type="CDD" id="cd02440">
    <property type="entry name" value="AdoMet_MTases"/>
    <property type="match status" value="1"/>
</dbReference>
<evidence type="ECO:0000313" key="3">
    <source>
        <dbReference type="EMBL" id="MEN3067679.1"/>
    </source>
</evidence>
<dbReference type="SUPFAM" id="SSF53756">
    <property type="entry name" value="UDP-Glycosyltransferase/glycogen phosphorylase"/>
    <property type="match status" value="1"/>
</dbReference>
<dbReference type="InterPro" id="IPR050508">
    <property type="entry name" value="Methyltransf_Superfamily"/>
</dbReference>
<reference evidence="3 4" key="1">
    <citation type="journal article" date="2018" name="Int. J. Syst. Evol. Microbiol.">
        <title>Uliginosibacterium sediminicola sp. nov., isolated from freshwater sediment.</title>
        <authorList>
            <person name="Hwang W.M."/>
            <person name="Kim S.M."/>
            <person name="Kang K."/>
            <person name="Ahn T.Y."/>
        </authorList>
    </citation>
    <scope>NUCLEOTIDE SEQUENCE [LARGE SCALE GENOMIC DNA]</scope>
    <source>
        <strain evidence="3 4">M1-21</strain>
    </source>
</reference>
<dbReference type="Proteomes" id="UP001410394">
    <property type="component" value="Unassembled WGS sequence"/>
</dbReference>
<evidence type="ECO:0000256" key="1">
    <source>
        <dbReference type="PROSITE-ProRule" id="PRU00339"/>
    </source>
</evidence>
<proteinExistence type="predicted"/>
<comment type="caution">
    <text evidence="3">The sequence shown here is derived from an EMBL/GenBank/DDBJ whole genome shotgun (WGS) entry which is preliminary data.</text>
</comment>
<dbReference type="Pfam" id="PF08242">
    <property type="entry name" value="Methyltransf_12"/>
    <property type="match status" value="1"/>
</dbReference>
<keyword evidence="3" id="KW-0489">Methyltransferase</keyword>
<dbReference type="SUPFAM" id="SSF48452">
    <property type="entry name" value="TPR-like"/>
    <property type="match status" value="1"/>
</dbReference>
<dbReference type="GO" id="GO:0008168">
    <property type="term" value="F:methyltransferase activity"/>
    <property type="evidence" value="ECO:0007669"/>
    <property type="project" value="UniProtKB-KW"/>
</dbReference>
<dbReference type="PANTHER" id="PTHR42912:SF98">
    <property type="entry name" value="UNCHARACTERISED METHYLTRANSFERASE RV1498C"/>
    <property type="match status" value="1"/>
</dbReference>
<protein>
    <submittedName>
        <fullName evidence="3">Methyltransferase domain-containing protein</fullName>
    </submittedName>
</protein>
<dbReference type="EMBL" id="JBDIVE010000002">
    <property type="protein sequence ID" value="MEN3067679.1"/>
    <property type="molecule type" value="Genomic_DNA"/>
</dbReference>
<keyword evidence="1" id="KW-0802">TPR repeat</keyword>
<feature type="repeat" description="TPR" evidence="1">
    <location>
        <begin position="581"/>
        <end position="614"/>
    </location>
</feature>
<dbReference type="InterPro" id="IPR011990">
    <property type="entry name" value="TPR-like_helical_dom_sf"/>
</dbReference>
<dbReference type="InterPro" id="IPR013217">
    <property type="entry name" value="Methyltransf_12"/>
</dbReference>
<dbReference type="Gene3D" id="3.40.50.2000">
    <property type="entry name" value="Glycogen Phosphorylase B"/>
    <property type="match status" value="1"/>
</dbReference>
<dbReference type="InterPro" id="IPR019734">
    <property type="entry name" value="TPR_rpt"/>
</dbReference>
<keyword evidence="4" id="KW-1185">Reference proteome</keyword>
<dbReference type="PANTHER" id="PTHR42912">
    <property type="entry name" value="METHYLTRANSFERASE"/>
    <property type="match status" value="1"/>
</dbReference>
<evidence type="ECO:0000313" key="4">
    <source>
        <dbReference type="Proteomes" id="UP001410394"/>
    </source>
</evidence>
<dbReference type="Gene3D" id="1.25.40.10">
    <property type="entry name" value="Tetratricopeptide repeat domain"/>
    <property type="match status" value="1"/>
</dbReference>
<accession>A0ABU9YVD4</accession>
<dbReference type="PROSITE" id="PS50005">
    <property type="entry name" value="TPR"/>
    <property type="match status" value="1"/>
</dbReference>
<sequence>MNHDLIAFESSIERLIDAGEFDSALAALRALVEAVIHDPAATGSVLRSPTLDAICQRIGAISLDYVRSEKLCPPPAEPQAEVIILATELHNVGGHSRVVEDIIRALPDKRVLILLTDFFCSDYAFGLDRFTALGIEVRRPERGQYVEHLAWTQMQLACHPDAQVMLFNHHADVAAIAAIQPGLNREVLFCHHGDHHLCLGASLNWTRHVDLFAAHCVDCRANGLAAEFWPLSVDDPGARPHDAQHFLANAQLLSCSSGHDAKFLSPYPFHYWDILPQLLKTSGGSHVHIGSLTEDMLAAIHQGLAAEGLAPTRFVHIPWVDNVGETLKQLGVDLYIGSFPIGGSRACIEAMAAGIPIITHRHMLYPILGSDGAVGDSLIWSWSTPEELLSLVAQATPAALAQQAQHGRDCYLRYNASGSFRAAVRGEQRFEPDARHQRPPGDPLASYLLRSQIRQENTAEVFALLDAIGNQDSTSDTSPLARARALIEAGHLAEANEALMQALELAPEDPQILFELGRLAFLGKMPEEGYNILQQTAQAHPAILPAIEQLAQTLLSAGDTQNGRLLLSLLPTATRAQPSTSAEALARGRSLIEAGHLGEANEALMQALELAPEDPQILFELGRLAFLGKMPEEGYNILQQTAQAHPSILPAILQLGQDMVSAGDMESGRLILSLLRDATNAQRPSGTPADGLARIRGLSDAEWLRVLCDSPKFLDYHGFILPGFPDEQFQINTMGSSNEQAMQEAGLFYRAVLPYVNRMRPLATRTLLDFGTGWGRFPRTFVKIFEPHNIHGIDVDQAMVDVCRNSFSFGHFSRCEPFPPTHIENEQFDLITAYSVFSHLSEDAANGWIKEFARILRPGGLVAFTTQGRDFIDQCAYYRQQSTLSHPWHINLAASFTDAEACRAAYDRGEFLFAATGGGDARPSSFYGEALIPLGYMLKHWNAYFDVLSFIDDRNIMPQAFTILRRK</sequence>
<gene>
    <name evidence="3" type="ORF">ABDB84_04245</name>
</gene>
<evidence type="ECO:0000259" key="2">
    <source>
        <dbReference type="Pfam" id="PF08242"/>
    </source>
</evidence>
<dbReference type="GO" id="GO:0032259">
    <property type="term" value="P:methylation"/>
    <property type="evidence" value="ECO:0007669"/>
    <property type="project" value="UniProtKB-KW"/>
</dbReference>
<name>A0ABU9YVD4_9RHOO</name>
<keyword evidence="3" id="KW-0808">Transferase</keyword>
<dbReference type="SUPFAM" id="SSF53335">
    <property type="entry name" value="S-adenosyl-L-methionine-dependent methyltransferases"/>
    <property type="match status" value="1"/>
</dbReference>
<organism evidence="3 4">
    <name type="scientific">Uliginosibacterium sediminicola</name>
    <dbReference type="NCBI Taxonomy" id="2024550"/>
    <lineage>
        <taxon>Bacteria</taxon>
        <taxon>Pseudomonadati</taxon>
        <taxon>Pseudomonadota</taxon>
        <taxon>Betaproteobacteria</taxon>
        <taxon>Rhodocyclales</taxon>
        <taxon>Zoogloeaceae</taxon>
        <taxon>Uliginosibacterium</taxon>
    </lineage>
</organism>
<dbReference type="InterPro" id="IPR029063">
    <property type="entry name" value="SAM-dependent_MTases_sf"/>
</dbReference>
<feature type="domain" description="Methyltransferase type 12" evidence="2">
    <location>
        <begin position="768"/>
        <end position="861"/>
    </location>
</feature>